<evidence type="ECO:0000259" key="17">
    <source>
        <dbReference type="PROSITE" id="PS51194"/>
    </source>
</evidence>
<dbReference type="Gene3D" id="3.40.50.300">
    <property type="entry name" value="P-loop containing nucleotide triphosphate hydrolases"/>
    <property type="match status" value="2"/>
</dbReference>
<evidence type="ECO:0000256" key="6">
    <source>
        <dbReference type="ARBA" id="ARBA00022806"/>
    </source>
</evidence>
<dbReference type="STRING" id="742727.HMPREF9447_02917"/>
<evidence type="ECO:0000256" key="15">
    <source>
        <dbReference type="RuleBase" id="RU363016"/>
    </source>
</evidence>
<dbReference type="SUPFAM" id="SSF50249">
    <property type="entry name" value="Nucleic acid-binding proteins"/>
    <property type="match status" value="1"/>
</dbReference>
<dbReference type="NCBIfam" id="NF008168">
    <property type="entry name" value="PRK10917.2-2"/>
    <property type="match status" value="1"/>
</dbReference>
<dbReference type="InterPro" id="IPR014001">
    <property type="entry name" value="Helicase_ATP-bd"/>
</dbReference>
<dbReference type="GO" id="GO:0043138">
    <property type="term" value="F:3'-5' DNA helicase activity"/>
    <property type="evidence" value="ECO:0007669"/>
    <property type="project" value="UniProtKB-EC"/>
</dbReference>
<feature type="domain" description="Helicase C-terminal" evidence="17">
    <location>
        <begin position="467"/>
        <end position="624"/>
    </location>
</feature>
<dbReference type="NCBIfam" id="NF008165">
    <property type="entry name" value="PRK10917.1-3"/>
    <property type="match status" value="1"/>
</dbReference>
<evidence type="ECO:0000256" key="14">
    <source>
        <dbReference type="ARBA" id="ARBA00048988"/>
    </source>
</evidence>
<dbReference type="InterPro" id="IPR033454">
    <property type="entry name" value="RecG_wedge"/>
</dbReference>
<comment type="function">
    <text evidence="15">Plays a critical role in recombination and DNA repair. Helps process Holliday junction intermediates to mature products by catalyzing branch migration. Has replication fork regression activity, unwinds stalled or blocked replication forks to make a HJ that can be resolved. Has a DNA unwinding activity characteristic of a DNA helicase with 3'-5' polarity.</text>
</comment>
<dbReference type="PATRIC" id="fig|742727.4.peg.2983"/>
<dbReference type="SMART" id="SM00490">
    <property type="entry name" value="HELICc"/>
    <property type="match status" value="1"/>
</dbReference>
<evidence type="ECO:0000256" key="13">
    <source>
        <dbReference type="ARBA" id="ARBA00034808"/>
    </source>
</evidence>
<comment type="catalytic activity">
    <reaction evidence="14 15">
        <text>ATP + H2O = ADP + phosphate + H(+)</text>
        <dbReference type="Rhea" id="RHEA:13065"/>
        <dbReference type="ChEBI" id="CHEBI:15377"/>
        <dbReference type="ChEBI" id="CHEBI:15378"/>
        <dbReference type="ChEBI" id="CHEBI:30616"/>
        <dbReference type="ChEBI" id="CHEBI:43474"/>
        <dbReference type="ChEBI" id="CHEBI:456216"/>
        <dbReference type="EC" id="5.6.2.4"/>
    </reaction>
</comment>
<keyword evidence="4 15" id="KW-0227">DNA damage</keyword>
<keyword evidence="8" id="KW-0238">DNA-binding</keyword>
<dbReference type="Pfam" id="PF19833">
    <property type="entry name" value="RecG_dom3_C"/>
    <property type="match status" value="1"/>
</dbReference>
<dbReference type="PROSITE" id="PS51192">
    <property type="entry name" value="HELICASE_ATP_BIND_1"/>
    <property type="match status" value="1"/>
</dbReference>
<keyword evidence="5 15" id="KW-0378">Hydrolase</keyword>
<dbReference type="SUPFAM" id="SSF52540">
    <property type="entry name" value="P-loop containing nucleoside triphosphate hydrolases"/>
    <property type="match status" value="2"/>
</dbReference>
<comment type="catalytic activity">
    <reaction evidence="12 15">
        <text>Couples ATP hydrolysis with the unwinding of duplex DNA by translocating in the 3'-5' direction.</text>
        <dbReference type="EC" id="5.6.2.4"/>
    </reaction>
</comment>
<dbReference type="AlphaFoldDB" id="K9DWX7"/>
<comment type="similarity">
    <text evidence="1 15">Belongs to the helicase family. RecG subfamily.</text>
</comment>
<dbReference type="EC" id="5.6.2.4" evidence="13 15"/>
<dbReference type="HOGENOM" id="CLU_005122_7_1_10"/>
<organism evidence="18 19">
    <name type="scientific">Bacteroides oleiciplenus YIT 12058</name>
    <dbReference type="NCBI Taxonomy" id="742727"/>
    <lineage>
        <taxon>Bacteria</taxon>
        <taxon>Pseudomonadati</taxon>
        <taxon>Bacteroidota</taxon>
        <taxon>Bacteroidia</taxon>
        <taxon>Bacteroidales</taxon>
        <taxon>Bacteroidaceae</taxon>
        <taxon>Bacteroides</taxon>
    </lineage>
</organism>
<reference evidence="18 19" key="1">
    <citation type="submission" date="2012-09" db="EMBL/GenBank/DDBJ databases">
        <title>The Genome Sequence of Bacteroides oleiciplenus YIT 12058.</title>
        <authorList>
            <consortium name="The Broad Institute Genome Sequencing Platform"/>
            <person name="Earl A."/>
            <person name="Ward D."/>
            <person name="Feldgarden M."/>
            <person name="Gevers D."/>
            <person name="Morotomi M."/>
            <person name="Walker B."/>
            <person name="Young S.K."/>
            <person name="Zeng Q."/>
            <person name="Gargeya S."/>
            <person name="Fitzgerald M."/>
            <person name="Haas B."/>
            <person name="Abouelleil A."/>
            <person name="Alvarado L."/>
            <person name="Arachchi H.M."/>
            <person name="Berlin A.M."/>
            <person name="Chapman S.B."/>
            <person name="Goldberg J."/>
            <person name="Griggs A."/>
            <person name="Gujja S."/>
            <person name="Hansen M."/>
            <person name="Howarth C."/>
            <person name="Imamovic A."/>
            <person name="Larimer J."/>
            <person name="McCowen C."/>
            <person name="Montmayeur A."/>
            <person name="Murphy C."/>
            <person name="Neiman D."/>
            <person name="Pearson M."/>
            <person name="Priest M."/>
            <person name="Roberts A."/>
            <person name="Saif S."/>
            <person name="Shea T."/>
            <person name="Sisk P."/>
            <person name="Sykes S."/>
            <person name="Wortman J."/>
            <person name="Nusbaum C."/>
            <person name="Birren B."/>
        </authorList>
    </citation>
    <scope>NUCLEOTIDE SEQUENCE [LARGE SCALE GENOMIC DNA]</scope>
    <source>
        <strain evidence="18 19">YIT 12058</strain>
    </source>
</reference>
<evidence type="ECO:0000256" key="1">
    <source>
        <dbReference type="ARBA" id="ARBA00007504"/>
    </source>
</evidence>
<gene>
    <name evidence="18" type="ORF">HMPREF9447_02917</name>
</gene>
<dbReference type="CDD" id="cd17992">
    <property type="entry name" value="DEXHc_RecG"/>
    <property type="match status" value="1"/>
</dbReference>
<evidence type="ECO:0000256" key="8">
    <source>
        <dbReference type="ARBA" id="ARBA00023125"/>
    </source>
</evidence>
<name>K9DWX7_9BACE</name>
<evidence type="ECO:0000313" key="19">
    <source>
        <dbReference type="Proteomes" id="UP000009872"/>
    </source>
</evidence>
<keyword evidence="19" id="KW-1185">Reference proteome</keyword>
<protein>
    <recommendedName>
        <fullName evidence="2 15">ATP-dependent DNA helicase RecG</fullName>
        <ecNumber evidence="13 15">5.6.2.4</ecNumber>
    </recommendedName>
</protein>
<dbReference type="InterPro" id="IPR045562">
    <property type="entry name" value="RecG_dom3_C"/>
</dbReference>
<dbReference type="Proteomes" id="UP000009872">
    <property type="component" value="Unassembled WGS sequence"/>
</dbReference>
<keyword evidence="9 15" id="KW-0233">DNA recombination</keyword>
<evidence type="ECO:0000256" key="11">
    <source>
        <dbReference type="ARBA" id="ARBA00023235"/>
    </source>
</evidence>
<dbReference type="NCBIfam" id="TIGR00643">
    <property type="entry name" value="recG"/>
    <property type="match status" value="1"/>
</dbReference>
<dbReference type="PANTHER" id="PTHR47964">
    <property type="entry name" value="ATP-DEPENDENT DNA HELICASE HOMOLOG RECG, CHLOROPLASTIC"/>
    <property type="match status" value="1"/>
</dbReference>
<keyword evidence="3 15" id="KW-0547">Nucleotide-binding</keyword>
<evidence type="ECO:0000256" key="9">
    <source>
        <dbReference type="ARBA" id="ARBA00023172"/>
    </source>
</evidence>
<dbReference type="InterPro" id="IPR001650">
    <property type="entry name" value="Helicase_C-like"/>
</dbReference>
<dbReference type="OrthoDB" id="9804325at2"/>
<dbReference type="SMART" id="SM00487">
    <property type="entry name" value="DEXDc"/>
    <property type="match status" value="1"/>
</dbReference>
<evidence type="ECO:0000256" key="5">
    <source>
        <dbReference type="ARBA" id="ARBA00022801"/>
    </source>
</evidence>
<keyword evidence="6 15" id="KW-0347">Helicase</keyword>
<dbReference type="InterPro" id="IPR047112">
    <property type="entry name" value="RecG/Mfd"/>
</dbReference>
<proteinExistence type="inferred from homology"/>
<dbReference type="eggNOG" id="COG1200">
    <property type="taxonomic scope" value="Bacteria"/>
</dbReference>
<dbReference type="InterPro" id="IPR027417">
    <property type="entry name" value="P-loop_NTPase"/>
</dbReference>
<sequence length="698" mass="79046">MFDLASRDIKYLSGVGPQRASVLNKELGIYSLHDLLYYFPYKYVDRSRIYYIHEIDGAMPYIQLKGEILSFETVGEGRQRRLVAHFSDGTGVVDLVWFQGIKFLIGKYKVHQEYIVFGKPSVFNGRINIAHPDIDDASELKLSTMGLQPYYNTSDKMKRSSLNSHAIEKMMSAVVQQLREPLPETLSPAILAEHHLMPLTDALRNIHFPANPELLRKAQYRLKFEELFYVQLNILRYARDRQRKYRGYIFETVGEIFNTFYAKNLPFELTGAQKRVLKEIRRDVGSGKQMNRLLQGDVGSGKTLVALMSMLIALDNGYQACMMAPTEILANQHYETIREFLYGMDIRVELLTGSIKGKKREAILTGLLTGDVHILIGTHAVIEDTVNFSSLGLVVIDEQHRFGVAQRARLWTKNVQPPHVLVMTATPIPRTLAMTLYGDLDVSVIDELPPGRKPIVTIHKYDAHRASLYQSVHKQLAEGRQVYIVYPLIKESEKIDLKNLEEGYLHVCEDFPECKVCKVHGKMKPAEKDAQMQLFVSGEAQIMVATTVIEVGVNVPNASVMIIENAERFGLSQLHQLRGRVGRGAEQSYCILVTGYKLVEETRKRLEIMVRTNDGFEIAEADLKLRGPGDLEGTQQSGVAFDLKIADIARDGQLLQYVRSVAEEVVDADPTGVCPENEILWRQLKALRKTNVNWASIS</sequence>
<dbReference type="Pfam" id="PF00271">
    <property type="entry name" value="Helicase_C"/>
    <property type="match status" value="1"/>
</dbReference>
<dbReference type="PROSITE" id="PS51194">
    <property type="entry name" value="HELICASE_CTER"/>
    <property type="match status" value="1"/>
</dbReference>
<evidence type="ECO:0000313" key="18">
    <source>
        <dbReference type="EMBL" id="EKU89479.1"/>
    </source>
</evidence>
<feature type="domain" description="Helicase ATP-binding" evidence="16">
    <location>
        <begin position="283"/>
        <end position="445"/>
    </location>
</feature>
<accession>K9DWX7</accession>
<dbReference type="InterPro" id="IPR012340">
    <property type="entry name" value="NA-bd_OB-fold"/>
</dbReference>
<evidence type="ECO:0000256" key="10">
    <source>
        <dbReference type="ARBA" id="ARBA00023204"/>
    </source>
</evidence>
<evidence type="ECO:0000256" key="4">
    <source>
        <dbReference type="ARBA" id="ARBA00022763"/>
    </source>
</evidence>
<dbReference type="CDD" id="cd04488">
    <property type="entry name" value="RecG_wedge_OBF"/>
    <property type="match status" value="1"/>
</dbReference>
<dbReference type="GO" id="GO:0006310">
    <property type="term" value="P:DNA recombination"/>
    <property type="evidence" value="ECO:0007669"/>
    <property type="project" value="UniProtKB-UniRule"/>
</dbReference>
<comment type="caution">
    <text evidence="18">The sequence shown here is derived from an EMBL/GenBank/DDBJ whole genome shotgun (WGS) entry which is preliminary data.</text>
</comment>
<keyword evidence="11" id="KW-0413">Isomerase</keyword>
<evidence type="ECO:0000259" key="16">
    <source>
        <dbReference type="PROSITE" id="PS51192"/>
    </source>
</evidence>
<evidence type="ECO:0000256" key="2">
    <source>
        <dbReference type="ARBA" id="ARBA00017846"/>
    </source>
</evidence>
<dbReference type="RefSeq" id="WP_009130455.1">
    <property type="nucleotide sequence ID" value="NZ_JH992942.1"/>
</dbReference>
<dbReference type="GO" id="GO:0006281">
    <property type="term" value="P:DNA repair"/>
    <property type="evidence" value="ECO:0007669"/>
    <property type="project" value="UniProtKB-UniRule"/>
</dbReference>
<dbReference type="InterPro" id="IPR004609">
    <property type="entry name" value="ATP-dep_DNA_helicase_RecG"/>
</dbReference>
<dbReference type="GO" id="GO:0016887">
    <property type="term" value="F:ATP hydrolysis activity"/>
    <property type="evidence" value="ECO:0007669"/>
    <property type="project" value="RHEA"/>
</dbReference>
<evidence type="ECO:0000256" key="7">
    <source>
        <dbReference type="ARBA" id="ARBA00022840"/>
    </source>
</evidence>
<dbReference type="InterPro" id="IPR011545">
    <property type="entry name" value="DEAD/DEAH_box_helicase_dom"/>
</dbReference>
<evidence type="ECO:0000256" key="3">
    <source>
        <dbReference type="ARBA" id="ARBA00022741"/>
    </source>
</evidence>
<dbReference type="Pfam" id="PF17191">
    <property type="entry name" value="RecG_wedge"/>
    <property type="match status" value="1"/>
</dbReference>
<evidence type="ECO:0000256" key="12">
    <source>
        <dbReference type="ARBA" id="ARBA00034617"/>
    </source>
</evidence>
<dbReference type="GO" id="GO:0003677">
    <property type="term" value="F:DNA binding"/>
    <property type="evidence" value="ECO:0007669"/>
    <property type="project" value="UniProtKB-KW"/>
</dbReference>
<keyword evidence="7 15" id="KW-0067">ATP-binding</keyword>
<dbReference type="Gene3D" id="2.40.50.140">
    <property type="entry name" value="Nucleic acid-binding proteins"/>
    <property type="match status" value="1"/>
</dbReference>
<dbReference type="Pfam" id="PF00270">
    <property type="entry name" value="DEAD"/>
    <property type="match status" value="1"/>
</dbReference>
<dbReference type="PANTHER" id="PTHR47964:SF1">
    <property type="entry name" value="ATP-DEPENDENT DNA HELICASE HOMOLOG RECG, CHLOROPLASTIC"/>
    <property type="match status" value="1"/>
</dbReference>
<keyword evidence="10 15" id="KW-0234">DNA repair</keyword>
<dbReference type="EMBL" id="ADLF01000013">
    <property type="protein sequence ID" value="EKU89479.1"/>
    <property type="molecule type" value="Genomic_DNA"/>
</dbReference>
<dbReference type="GO" id="GO:0005524">
    <property type="term" value="F:ATP binding"/>
    <property type="evidence" value="ECO:0007669"/>
    <property type="project" value="UniProtKB-KW"/>
</dbReference>